<sequence>MHDIWNPWHGCVKCSESNVTFVFCGTGRRFVKDNRLYKIEKNFLQSQQAFKSGLNFQGKPIEFKLYDKWGRIVSDEELYKPYYRERCQTCSMKLICNGCSQCGKCDSFPKNRGGQI</sequence>
<protein>
    <submittedName>
        <fullName evidence="1">Uncharacterized protein</fullName>
    </submittedName>
</protein>
<comment type="caution">
    <text evidence="1">The sequence shown here is derived from an EMBL/GenBank/DDBJ whole genome shotgun (WGS) entry which is preliminary data.</text>
</comment>
<reference evidence="1 2" key="1">
    <citation type="submission" date="2013-08" db="EMBL/GenBank/DDBJ databases">
        <title>An opportunistic ruminal bacterium that causes liver abscesses in cattle.</title>
        <authorList>
            <person name="Benahmed F.H."/>
            <person name="Rasmussen M."/>
            <person name="Harbottle H."/>
            <person name="Soppet D."/>
            <person name="Nagaraja T.G."/>
            <person name="Davidson M."/>
        </authorList>
    </citation>
    <scope>NUCLEOTIDE SEQUENCE [LARGE SCALE GENOMIC DNA]</scope>
    <source>
        <strain evidence="1 2">B35</strain>
    </source>
</reference>
<organism evidence="1 2">
    <name type="scientific">Fusobacterium necrophorum subsp. funduliforme B35</name>
    <dbReference type="NCBI Taxonomy" id="1226633"/>
    <lineage>
        <taxon>Bacteria</taxon>
        <taxon>Fusobacteriati</taxon>
        <taxon>Fusobacteriota</taxon>
        <taxon>Fusobacteriia</taxon>
        <taxon>Fusobacteriales</taxon>
        <taxon>Fusobacteriaceae</taxon>
        <taxon>Fusobacterium</taxon>
    </lineage>
</organism>
<dbReference type="AlphaFoldDB" id="A0A017H7Y0"/>
<dbReference type="PATRIC" id="fig|1226633.4.peg.690"/>
<proteinExistence type="predicted"/>
<dbReference type="RefSeq" id="WP_027132030.1">
    <property type="nucleotide sequence ID" value="NZ_AOJP01000001.1"/>
</dbReference>
<evidence type="ECO:0000313" key="2">
    <source>
        <dbReference type="Proteomes" id="UP000031184"/>
    </source>
</evidence>
<dbReference type="EMBL" id="AUZI01000011">
    <property type="protein sequence ID" value="KID49843.1"/>
    <property type="molecule type" value="Genomic_DNA"/>
</dbReference>
<dbReference type="OrthoDB" id="9787478at2"/>
<gene>
    <name evidence="1" type="ORF">C095_03440</name>
</gene>
<accession>A0A017H7Y0</accession>
<dbReference type="Proteomes" id="UP000031184">
    <property type="component" value="Unassembled WGS sequence"/>
</dbReference>
<name>A0A017H7Y0_9FUSO</name>
<evidence type="ECO:0000313" key="1">
    <source>
        <dbReference type="EMBL" id="KID49843.1"/>
    </source>
</evidence>
<dbReference type="GeneID" id="75075673"/>